<organism evidence="1 2">
    <name type="scientific">Vermiconidia calcicola</name>
    <dbReference type="NCBI Taxonomy" id="1690605"/>
    <lineage>
        <taxon>Eukaryota</taxon>
        <taxon>Fungi</taxon>
        <taxon>Dikarya</taxon>
        <taxon>Ascomycota</taxon>
        <taxon>Pezizomycotina</taxon>
        <taxon>Dothideomycetes</taxon>
        <taxon>Dothideomycetidae</taxon>
        <taxon>Mycosphaerellales</taxon>
        <taxon>Extremaceae</taxon>
        <taxon>Vermiconidia</taxon>
    </lineage>
</organism>
<name>A0ACC3M9G1_9PEZI</name>
<evidence type="ECO:0000313" key="1">
    <source>
        <dbReference type="EMBL" id="KAK3680683.1"/>
    </source>
</evidence>
<protein>
    <submittedName>
        <fullName evidence="1">Uncharacterized protein</fullName>
    </submittedName>
</protein>
<evidence type="ECO:0000313" key="2">
    <source>
        <dbReference type="Proteomes" id="UP001281147"/>
    </source>
</evidence>
<gene>
    <name evidence="1" type="ORF">LTR37_021110</name>
</gene>
<dbReference type="Proteomes" id="UP001281147">
    <property type="component" value="Unassembled WGS sequence"/>
</dbReference>
<sequence length="392" mass="42616">MAETPSSNSPSRSSTPANNNSSRFTSQNQTAEELLKEQTVGLVHLSDFRKRRAEAIEQLSRDGTPGTSGATTPDGRDAASKPAVFKKRKKVVKKGGLSFGDDEGEEGGHSAQNGESNKPAPPASTGNNDTEADNPLTTLKKRSLKPNTTVPLPPKILTKSALARDAQLKDSLRREFAQMQEAVKATEFCLPFVFFDGKDAPGGVCRMKKGDCLWLFLDRARKVGAAGGGGGGARKDWARIGVDDLMVVRGDVVVPHHYDFHHFIQDRTLGYNNTPIFPYSAEPTPATPKHLLPTPSTSSPPPSSTTEPYLTTAPQRKAAATIAAENAAPKIPDSELEGFNDDPSLTKVVDRRWYERNKHIYPASMWEEFEPGKDYSKGGRKDGMGNAFFFGR</sequence>
<comment type="caution">
    <text evidence="1">The sequence shown here is derived from an EMBL/GenBank/DDBJ whole genome shotgun (WGS) entry which is preliminary data.</text>
</comment>
<proteinExistence type="predicted"/>
<reference evidence="1" key="1">
    <citation type="submission" date="2023-07" db="EMBL/GenBank/DDBJ databases">
        <title>Black Yeasts Isolated from many extreme environments.</title>
        <authorList>
            <person name="Coleine C."/>
            <person name="Stajich J.E."/>
            <person name="Selbmann L."/>
        </authorList>
    </citation>
    <scope>NUCLEOTIDE SEQUENCE</scope>
    <source>
        <strain evidence="1">CCFEE 5714</strain>
    </source>
</reference>
<dbReference type="EMBL" id="JAUTXU010000433">
    <property type="protein sequence ID" value="KAK3680683.1"/>
    <property type="molecule type" value="Genomic_DNA"/>
</dbReference>
<keyword evidence="2" id="KW-1185">Reference proteome</keyword>
<accession>A0ACC3M9G1</accession>